<gene>
    <name evidence="2" type="ORF">A0H81_04218</name>
</gene>
<dbReference type="Pfam" id="PF08626">
    <property type="entry name" value="TRAPPC9-Trs120"/>
    <property type="match status" value="1"/>
</dbReference>
<dbReference type="Proteomes" id="UP000092993">
    <property type="component" value="Unassembled WGS sequence"/>
</dbReference>
<dbReference type="AlphaFoldDB" id="A0A1C7MGH2"/>
<dbReference type="EMBL" id="LUGG01000004">
    <property type="protein sequence ID" value="OBZ75569.1"/>
    <property type="molecule type" value="Genomic_DNA"/>
</dbReference>
<keyword evidence="3" id="KW-1185">Reference proteome</keyword>
<organism evidence="2 3">
    <name type="scientific">Grifola frondosa</name>
    <name type="common">Maitake</name>
    <name type="synonym">Polyporus frondosus</name>
    <dbReference type="NCBI Taxonomy" id="5627"/>
    <lineage>
        <taxon>Eukaryota</taxon>
        <taxon>Fungi</taxon>
        <taxon>Dikarya</taxon>
        <taxon>Basidiomycota</taxon>
        <taxon>Agaricomycotina</taxon>
        <taxon>Agaricomycetes</taxon>
        <taxon>Polyporales</taxon>
        <taxon>Grifolaceae</taxon>
        <taxon>Grifola</taxon>
    </lineage>
</organism>
<name>A0A1C7MGH2_GRIFR</name>
<accession>A0A1C7MGH2</accession>
<evidence type="ECO:0000313" key="2">
    <source>
        <dbReference type="EMBL" id="OBZ75569.1"/>
    </source>
</evidence>
<feature type="domain" description="Trs120/TRAPPC9 N-terminal" evidence="1">
    <location>
        <begin position="5"/>
        <end position="57"/>
    </location>
</feature>
<proteinExistence type="predicted"/>
<evidence type="ECO:0000313" key="3">
    <source>
        <dbReference type="Proteomes" id="UP000092993"/>
    </source>
</evidence>
<comment type="caution">
    <text evidence="2">The sequence shown here is derived from an EMBL/GenBank/DDBJ whole genome shotgun (WGS) entry which is preliminary data.</text>
</comment>
<reference evidence="2 3" key="1">
    <citation type="submission" date="2016-03" db="EMBL/GenBank/DDBJ databases">
        <title>Whole genome sequencing of Grifola frondosa 9006-11.</title>
        <authorList>
            <person name="Min B."/>
            <person name="Park H."/>
            <person name="Kim J.-G."/>
            <person name="Cho H."/>
            <person name="Oh Y.-L."/>
            <person name="Kong W.-S."/>
            <person name="Choi I.-G."/>
        </authorList>
    </citation>
    <scope>NUCLEOTIDE SEQUENCE [LARGE SCALE GENOMIC DNA]</scope>
    <source>
        <strain evidence="2 3">9006-11</strain>
    </source>
</reference>
<sequence>MEPFAFASLAHVQILLLPVGNIRRATFDKWASDIRSFDSIRLGDIPAIPEMREPASCPILLLQDTFILAILRIHLPHRMRRLLCFVRPISL</sequence>
<dbReference type="InterPro" id="IPR058563">
    <property type="entry name" value="Trs120_TRAPPC9_N"/>
</dbReference>
<dbReference type="OrthoDB" id="27962at2759"/>
<dbReference type="STRING" id="5627.A0A1C7MGH2"/>
<protein>
    <recommendedName>
        <fullName evidence="1">Trs120/TRAPPC9 N-terminal domain-containing protein</fullName>
    </recommendedName>
</protein>
<evidence type="ECO:0000259" key="1">
    <source>
        <dbReference type="Pfam" id="PF08626"/>
    </source>
</evidence>